<comment type="similarity">
    <text evidence="1">Belongs to the UPF0065 (bug) family.</text>
</comment>
<accession>A0ABM6CT17</accession>
<feature type="chain" id="PRO_5047079882" evidence="2">
    <location>
        <begin position="33"/>
        <end position="331"/>
    </location>
</feature>
<keyword evidence="2" id="KW-0732">Signal</keyword>
<dbReference type="Gene3D" id="3.40.190.10">
    <property type="entry name" value="Periplasmic binding protein-like II"/>
    <property type="match status" value="1"/>
</dbReference>
<evidence type="ECO:0000256" key="1">
    <source>
        <dbReference type="ARBA" id="ARBA00006987"/>
    </source>
</evidence>
<dbReference type="SUPFAM" id="SSF53850">
    <property type="entry name" value="Periplasmic binding protein-like II"/>
    <property type="match status" value="1"/>
</dbReference>
<sequence length="331" mass="34285">MKARLSAQARTARAGITLCALALLAGIPAAHAAYPERPVRIIVGFSPGGPTDVVARGFASYASQALGQPFVVENKPGANTILAAEAVAKAPADGYTLLFGATNHTMIPALYSTRVKFDALGSFTPICTVAVSPTVLVVGPAMAVTTLDGFMTKLKAEPGRHTFATPGTGSSGHFFTEQFLRLTGTAMNHIPYKGAAQAVSDLMGGQVDSSFATLGSVLPQVQSGKLTALAVAAPQRLPQLPRVPTFEQAGVRGFSADAWYGVLAPAGLPDEARQRLEQAATAYAGAAETAKSLDALGMQPRPACGEAFRAQMAREIDQYSGLAKDLGLKAE</sequence>
<feature type="signal peptide" evidence="2">
    <location>
        <begin position="1"/>
        <end position="32"/>
    </location>
</feature>
<dbReference type="Gene3D" id="3.40.190.150">
    <property type="entry name" value="Bordetella uptake gene, domain 1"/>
    <property type="match status" value="1"/>
</dbReference>
<dbReference type="PIRSF" id="PIRSF017082">
    <property type="entry name" value="YflP"/>
    <property type="match status" value="1"/>
</dbReference>
<keyword evidence="4" id="KW-1185">Reference proteome</keyword>
<evidence type="ECO:0000256" key="2">
    <source>
        <dbReference type="SAM" id="SignalP"/>
    </source>
</evidence>
<reference evidence="3 4" key="1">
    <citation type="submission" date="2016-06" db="EMBL/GenBank/DDBJ databases">
        <title>Complete genome sequences of Bordetella bronchialis and Bordetella flabilis.</title>
        <authorList>
            <person name="LiPuma J.J."/>
            <person name="Spilker T."/>
        </authorList>
    </citation>
    <scope>NUCLEOTIDE SEQUENCE [LARGE SCALE GENOMIC DNA]</scope>
    <source>
        <strain evidence="3 4">AU3182</strain>
    </source>
</reference>
<gene>
    <name evidence="3" type="ORF">BAU06_13000</name>
</gene>
<dbReference type="CDD" id="cd07012">
    <property type="entry name" value="PBP2_Bug_TTT"/>
    <property type="match status" value="1"/>
</dbReference>
<evidence type="ECO:0000313" key="3">
    <source>
        <dbReference type="EMBL" id="ANN67086.1"/>
    </source>
</evidence>
<dbReference type="Pfam" id="PF03401">
    <property type="entry name" value="TctC"/>
    <property type="match status" value="1"/>
</dbReference>
<proteinExistence type="inferred from homology"/>
<organism evidence="3 4">
    <name type="scientific">Bordetella bronchialis</name>
    <dbReference type="NCBI Taxonomy" id="463025"/>
    <lineage>
        <taxon>Bacteria</taxon>
        <taxon>Pseudomonadati</taxon>
        <taxon>Pseudomonadota</taxon>
        <taxon>Betaproteobacteria</taxon>
        <taxon>Burkholderiales</taxon>
        <taxon>Alcaligenaceae</taxon>
        <taxon>Bordetella</taxon>
    </lineage>
</organism>
<dbReference type="EMBL" id="CP016170">
    <property type="protein sequence ID" value="ANN67086.1"/>
    <property type="molecule type" value="Genomic_DNA"/>
</dbReference>
<name>A0ABM6CT17_9BORD</name>
<dbReference type="PANTHER" id="PTHR42928">
    <property type="entry name" value="TRICARBOXYLATE-BINDING PROTEIN"/>
    <property type="match status" value="1"/>
</dbReference>
<dbReference type="InterPro" id="IPR042100">
    <property type="entry name" value="Bug_dom1"/>
</dbReference>
<dbReference type="PANTHER" id="PTHR42928:SF5">
    <property type="entry name" value="BLR1237 PROTEIN"/>
    <property type="match status" value="1"/>
</dbReference>
<protein>
    <submittedName>
        <fullName evidence="3">Twin-arginine translocation pathway signal</fullName>
    </submittedName>
</protein>
<evidence type="ECO:0000313" key="4">
    <source>
        <dbReference type="Proteomes" id="UP000091897"/>
    </source>
</evidence>
<dbReference type="RefSeq" id="WP_066349742.1">
    <property type="nucleotide sequence ID" value="NZ_CBCSFJ010000007.1"/>
</dbReference>
<dbReference type="Proteomes" id="UP000091897">
    <property type="component" value="Chromosome"/>
</dbReference>
<dbReference type="InterPro" id="IPR005064">
    <property type="entry name" value="BUG"/>
</dbReference>